<proteinExistence type="predicted"/>
<dbReference type="EMBL" id="FXZE01000002">
    <property type="protein sequence ID" value="SMX69700.1"/>
    <property type="molecule type" value="Genomic_DNA"/>
</dbReference>
<evidence type="ECO:0000313" key="4">
    <source>
        <dbReference type="Proteomes" id="UP000234342"/>
    </source>
</evidence>
<keyword evidence="3" id="KW-0371">Homeobox</keyword>
<feature type="transmembrane region" description="Helical" evidence="2">
    <location>
        <begin position="50"/>
        <end position="70"/>
    </location>
</feature>
<dbReference type="GO" id="GO:0003677">
    <property type="term" value="F:DNA binding"/>
    <property type="evidence" value="ECO:0007669"/>
    <property type="project" value="UniProtKB-KW"/>
</dbReference>
<feature type="compositionally biased region" description="Basic and acidic residues" evidence="1">
    <location>
        <begin position="146"/>
        <end position="155"/>
    </location>
</feature>
<feature type="transmembrane region" description="Helical" evidence="2">
    <location>
        <begin position="109"/>
        <end position="133"/>
    </location>
</feature>
<dbReference type="Pfam" id="PF10935">
    <property type="entry name" value="DUF2637"/>
    <property type="match status" value="1"/>
</dbReference>
<keyword evidence="4" id="KW-1185">Reference proteome</keyword>
<gene>
    <name evidence="3" type="ORF">BANT10_00527</name>
</gene>
<organism evidence="3 4">
    <name type="scientific">Brevibacterium antiquum</name>
    <dbReference type="NCBI Taxonomy" id="234835"/>
    <lineage>
        <taxon>Bacteria</taxon>
        <taxon>Bacillati</taxon>
        <taxon>Actinomycetota</taxon>
        <taxon>Actinomycetes</taxon>
        <taxon>Micrococcales</taxon>
        <taxon>Brevibacteriaceae</taxon>
        <taxon>Brevibacterium</taxon>
    </lineage>
</organism>
<sequence>MIMGSSERWGWSVITAACGTIGIALGAFWLSFTALADLARRSGIASSQAWVWPLLVDGLIVVATIAVVALDGRAGAWYPWGLLIAGALVSVAANAMHAVVAAEAAVPGLLASVIASVPPLVLLASTHLTVVLIRSAHHHRSSAVDGLEKAERTDAVDPELATVPDRTDGDGDELPLTSSTVADLPRSALPSPTPLEPTAESSPTPTEAVSDDGPTQLPAPSRTSESAGSGRKAEAARLWEAGWSNKAIAARLDVHPSTIGRWRTRQTATTASSEPGEAAEKESTS</sequence>
<dbReference type="Pfam" id="PF13384">
    <property type="entry name" value="HTH_23"/>
    <property type="match status" value="1"/>
</dbReference>
<evidence type="ECO:0000256" key="1">
    <source>
        <dbReference type="SAM" id="MobiDB-lite"/>
    </source>
</evidence>
<evidence type="ECO:0000256" key="2">
    <source>
        <dbReference type="SAM" id="Phobius"/>
    </source>
</evidence>
<reference evidence="4" key="1">
    <citation type="submission" date="2017-03" db="EMBL/GenBank/DDBJ databases">
        <authorList>
            <person name="Monnet C."/>
        </authorList>
    </citation>
    <scope>NUCLEOTIDE SEQUENCE [LARGE SCALE GENOMIC DNA]</scope>
    <source>
        <strain evidence="4">P10</strain>
    </source>
</reference>
<name>A0A2H1I3M0_9MICO</name>
<dbReference type="AlphaFoldDB" id="A0A2H1I3M0"/>
<accession>A0A2H1I3M0</accession>
<dbReference type="Proteomes" id="UP000234342">
    <property type="component" value="Unassembled WGS sequence"/>
</dbReference>
<protein>
    <submittedName>
        <fullName evidence="3">Homeodomain-like domain-containing protein</fullName>
    </submittedName>
</protein>
<keyword evidence="2" id="KW-1133">Transmembrane helix</keyword>
<keyword evidence="2" id="KW-0812">Transmembrane</keyword>
<feature type="region of interest" description="Disordered" evidence="1">
    <location>
        <begin position="143"/>
        <end position="285"/>
    </location>
</feature>
<dbReference type="InterPro" id="IPR021235">
    <property type="entry name" value="DUF2637"/>
</dbReference>
<keyword evidence="3" id="KW-0238">DNA-binding</keyword>
<keyword evidence="2" id="KW-0472">Membrane</keyword>
<feature type="transmembrane region" description="Helical" evidence="2">
    <location>
        <begin position="9"/>
        <end position="30"/>
    </location>
</feature>
<evidence type="ECO:0000313" key="3">
    <source>
        <dbReference type="EMBL" id="SMX69700.1"/>
    </source>
</evidence>
<feature type="transmembrane region" description="Helical" evidence="2">
    <location>
        <begin position="77"/>
        <end position="97"/>
    </location>
</feature>